<evidence type="ECO:0000313" key="2">
    <source>
        <dbReference type="Ensembl" id="ENSTGEP00000012138.1"/>
    </source>
</evidence>
<dbReference type="Pfam" id="PF15155">
    <property type="entry name" value="MRFAP1"/>
    <property type="match status" value="1"/>
</dbReference>
<proteinExistence type="inferred from homology"/>
<name>A0A8D2EUN2_THEGE</name>
<evidence type="ECO:0000313" key="3">
    <source>
        <dbReference type="Proteomes" id="UP000694411"/>
    </source>
</evidence>
<dbReference type="Ensembl" id="ENSTGET00000014588.1">
    <property type="protein sequence ID" value="ENSTGEP00000012138.1"/>
    <property type="gene ID" value="ENSTGEG00000009900.1"/>
</dbReference>
<dbReference type="Proteomes" id="UP000694411">
    <property type="component" value="Chromosome X"/>
</dbReference>
<evidence type="ECO:0000256" key="1">
    <source>
        <dbReference type="ARBA" id="ARBA00005515"/>
    </source>
</evidence>
<protein>
    <submittedName>
        <fullName evidence="2">Uncharacterized protein</fullName>
    </submittedName>
</protein>
<dbReference type="AlphaFoldDB" id="A0A8D2EUN2"/>
<comment type="similarity">
    <text evidence="1">Belongs to the MORF4 family-associated protein family.</text>
</comment>
<keyword evidence="3" id="KW-1185">Reference proteome</keyword>
<dbReference type="InterPro" id="IPR029254">
    <property type="entry name" value="MRFAP1"/>
</dbReference>
<reference evidence="2" key="2">
    <citation type="submission" date="2025-08" db="UniProtKB">
        <authorList>
            <consortium name="Ensembl"/>
        </authorList>
    </citation>
    <scope>IDENTIFICATION</scope>
</reference>
<reference evidence="2" key="1">
    <citation type="submission" date="2018-05" db="EMBL/GenBank/DDBJ databases">
        <title>Whole genome of Theropithecus gelada.</title>
        <authorList>
            <person name="Chiou K.L."/>
            <person name="Snyder-Mackler N."/>
        </authorList>
    </citation>
    <scope>NUCLEOTIDE SEQUENCE [LARGE SCALE GENOMIC DNA]</scope>
</reference>
<dbReference type="PANTHER" id="PTHR31324">
    <property type="entry name" value="MORF4 FAMILY-ASSOCIATED PROTEIN 1-RELATED"/>
    <property type="match status" value="1"/>
</dbReference>
<accession>A0A8D2EUN2</accession>
<dbReference type="PANTHER" id="PTHR31324:SF1">
    <property type="entry name" value="MORF4 FAMILY-ASSOCIATED PROTEIN 1"/>
    <property type="match status" value="1"/>
</dbReference>
<organism evidence="2 3">
    <name type="scientific">Theropithecus gelada</name>
    <name type="common">Gelada baboon</name>
    <dbReference type="NCBI Taxonomy" id="9565"/>
    <lineage>
        <taxon>Eukaryota</taxon>
        <taxon>Metazoa</taxon>
        <taxon>Chordata</taxon>
        <taxon>Craniata</taxon>
        <taxon>Vertebrata</taxon>
        <taxon>Euteleostomi</taxon>
        <taxon>Mammalia</taxon>
        <taxon>Eutheria</taxon>
        <taxon>Euarchontoglires</taxon>
        <taxon>Primates</taxon>
        <taxon>Haplorrhini</taxon>
        <taxon>Catarrhini</taxon>
        <taxon>Cercopithecidae</taxon>
        <taxon>Cercopithecinae</taxon>
        <taxon>Theropithecus</taxon>
    </lineage>
</organism>
<sequence length="152" mass="17195">MRPPDVVELSEPKEVEVLEVEEDFEQFLLPVIHEMREDIASLTSTGQHTCGSRARCGRWAICSSRSKPRWKLQRSILNHLNNPGNAMEGRVANRCQKAEEKAKEMVKMAGMLVELARRIETNEPRSCSSHICSQALVVISRCLRCFALSCVI</sequence>
<reference evidence="2" key="3">
    <citation type="submission" date="2025-09" db="UniProtKB">
        <authorList>
            <consortium name="Ensembl"/>
        </authorList>
    </citation>
    <scope>IDENTIFICATION</scope>
</reference>